<dbReference type="Proteomes" id="UP000799537">
    <property type="component" value="Unassembled WGS sequence"/>
</dbReference>
<sequence>MEIDIESSSERPSDGTEKAGDTDTSFSSTDSSEQVANSANRLLKLVGHYSEKKLNRQSSIFKSEPPNPHLKELAKLSTYPNSPELHWKEANEEVQRQVDRLSHHHKSPAHFVQGNFSQAHPGEKVGRVWIPFDPNENPNIGNSTHIETKHHKLTEQVVRIIQGQIEDTRQTFDIMASHPGRFPTAAWLGYEGLKEERQAHAVLALRWKGVEVCEWCEDAERWEVFFEYPDVKTGVYLGHPEWRADVVVGR</sequence>
<dbReference type="EMBL" id="ML993584">
    <property type="protein sequence ID" value="KAF2171005.1"/>
    <property type="molecule type" value="Genomic_DNA"/>
</dbReference>
<evidence type="ECO:0000313" key="3">
    <source>
        <dbReference type="Proteomes" id="UP000799537"/>
    </source>
</evidence>
<proteinExistence type="predicted"/>
<evidence type="ECO:0000313" key="2">
    <source>
        <dbReference type="EMBL" id="KAF2171005.1"/>
    </source>
</evidence>
<feature type="compositionally biased region" description="Low complexity" evidence="1">
    <location>
        <begin position="22"/>
        <end position="32"/>
    </location>
</feature>
<dbReference type="OrthoDB" id="10598470at2759"/>
<evidence type="ECO:0000256" key="1">
    <source>
        <dbReference type="SAM" id="MobiDB-lite"/>
    </source>
</evidence>
<reference evidence="2" key="1">
    <citation type="journal article" date="2020" name="Stud. Mycol.">
        <title>101 Dothideomycetes genomes: a test case for predicting lifestyles and emergence of pathogens.</title>
        <authorList>
            <person name="Haridas S."/>
            <person name="Albert R."/>
            <person name="Binder M."/>
            <person name="Bloem J."/>
            <person name="Labutti K."/>
            <person name="Salamov A."/>
            <person name="Andreopoulos B."/>
            <person name="Baker S."/>
            <person name="Barry K."/>
            <person name="Bills G."/>
            <person name="Bluhm B."/>
            <person name="Cannon C."/>
            <person name="Castanera R."/>
            <person name="Culley D."/>
            <person name="Daum C."/>
            <person name="Ezra D."/>
            <person name="Gonzalez J."/>
            <person name="Henrissat B."/>
            <person name="Kuo A."/>
            <person name="Liang C."/>
            <person name="Lipzen A."/>
            <person name="Lutzoni F."/>
            <person name="Magnuson J."/>
            <person name="Mondo S."/>
            <person name="Nolan M."/>
            <person name="Ohm R."/>
            <person name="Pangilinan J."/>
            <person name="Park H.-J."/>
            <person name="Ramirez L."/>
            <person name="Alfaro M."/>
            <person name="Sun H."/>
            <person name="Tritt A."/>
            <person name="Yoshinaga Y."/>
            <person name="Zwiers L.-H."/>
            <person name="Turgeon B."/>
            <person name="Goodwin S."/>
            <person name="Spatafora J."/>
            <person name="Crous P."/>
            <person name="Grigoriev I."/>
        </authorList>
    </citation>
    <scope>NUCLEOTIDE SEQUENCE</scope>
    <source>
        <strain evidence="2">ATCC 36951</strain>
    </source>
</reference>
<gene>
    <name evidence="2" type="ORF">M409DRAFT_18979</name>
</gene>
<feature type="region of interest" description="Disordered" evidence="1">
    <location>
        <begin position="1"/>
        <end position="36"/>
    </location>
</feature>
<name>A0A6A6CVD7_ZASCE</name>
<feature type="compositionally biased region" description="Basic and acidic residues" evidence="1">
    <location>
        <begin position="8"/>
        <end position="21"/>
    </location>
</feature>
<protein>
    <submittedName>
        <fullName evidence="2">Uncharacterized protein</fullName>
    </submittedName>
</protein>
<dbReference type="GeneID" id="54557996"/>
<keyword evidence="3" id="KW-1185">Reference proteome</keyword>
<organism evidence="2 3">
    <name type="scientific">Zasmidium cellare ATCC 36951</name>
    <dbReference type="NCBI Taxonomy" id="1080233"/>
    <lineage>
        <taxon>Eukaryota</taxon>
        <taxon>Fungi</taxon>
        <taxon>Dikarya</taxon>
        <taxon>Ascomycota</taxon>
        <taxon>Pezizomycotina</taxon>
        <taxon>Dothideomycetes</taxon>
        <taxon>Dothideomycetidae</taxon>
        <taxon>Mycosphaerellales</taxon>
        <taxon>Mycosphaerellaceae</taxon>
        <taxon>Zasmidium</taxon>
    </lineage>
</organism>
<dbReference type="RefSeq" id="XP_033671894.1">
    <property type="nucleotide sequence ID" value="XM_033804724.1"/>
</dbReference>
<accession>A0A6A6CVD7</accession>
<dbReference type="AlphaFoldDB" id="A0A6A6CVD7"/>